<gene>
    <name evidence="1" type="ORF">HPULCUR_002832</name>
</gene>
<reference evidence="1 2" key="1">
    <citation type="submission" date="2024-04" db="EMBL/GenBank/DDBJ databases">
        <title>genome sequences of Mucor flavus KT1a and Helicostylum pulchrum KT1b strains isolation_sourced from the surface of a dry-aged beef.</title>
        <authorList>
            <person name="Toyotome T."/>
            <person name="Hosono M."/>
            <person name="Torimaru M."/>
            <person name="Fukuda K."/>
            <person name="Mikami N."/>
        </authorList>
    </citation>
    <scope>NUCLEOTIDE SEQUENCE [LARGE SCALE GENOMIC DNA]</scope>
    <source>
        <strain evidence="1 2">KT1b</strain>
    </source>
</reference>
<dbReference type="InterPro" id="IPR008551">
    <property type="entry name" value="TANGO2"/>
</dbReference>
<dbReference type="PANTHER" id="PTHR17985:SF8">
    <property type="entry name" value="TRANSPORT AND GOLGI ORGANIZATION PROTEIN 2 HOMOLOG"/>
    <property type="match status" value="1"/>
</dbReference>
<dbReference type="PANTHER" id="PTHR17985">
    <property type="entry name" value="SER/THR-RICH PROTEIN T10 IN DGCR REGION"/>
    <property type="match status" value="1"/>
</dbReference>
<sequence length="269" mass="30872">MTFTKKSVFAANRDEFLQRPTSRAKFWEAPHDNILAGIDLEQNILGTWLGITKQGRFAALTNFRETNFQGQVSRGVLVRDFLWSSESVQTAVQHVKDQESAFGGFSLVCFDFSKQLTEMEYCTNRENQPIIQLEPGIVYGLSNSVLTMPWPKVKQGQDILEEVLRKYDGEDEEAMTEALFDLLETSKPMSDPTHLPQVLTDLSERIFIPKFYFPIKTIKQPAYATKTSTVVLIDHNNRVTFVERDWHNEDMSLAAPGEYKDIVHHFDLE</sequence>
<keyword evidence="2" id="KW-1185">Reference proteome</keyword>
<protein>
    <submittedName>
        <fullName evidence="1">Uncharacterized protein</fullName>
    </submittedName>
</protein>
<dbReference type="Pfam" id="PF05742">
    <property type="entry name" value="TANGO2"/>
    <property type="match status" value="1"/>
</dbReference>
<proteinExistence type="predicted"/>
<accession>A0ABP9XSQ7</accession>
<dbReference type="EMBL" id="BAABUJ010000008">
    <property type="protein sequence ID" value="GAA5797448.1"/>
    <property type="molecule type" value="Genomic_DNA"/>
</dbReference>
<evidence type="ECO:0000313" key="1">
    <source>
        <dbReference type="EMBL" id="GAA5797448.1"/>
    </source>
</evidence>
<comment type="caution">
    <text evidence="1">The sequence shown here is derived from an EMBL/GenBank/DDBJ whole genome shotgun (WGS) entry which is preliminary data.</text>
</comment>
<evidence type="ECO:0000313" key="2">
    <source>
        <dbReference type="Proteomes" id="UP001476247"/>
    </source>
</evidence>
<dbReference type="Proteomes" id="UP001476247">
    <property type="component" value="Unassembled WGS sequence"/>
</dbReference>
<name>A0ABP9XSQ7_9FUNG</name>
<organism evidence="1 2">
    <name type="scientific">Helicostylum pulchrum</name>
    <dbReference type="NCBI Taxonomy" id="562976"/>
    <lineage>
        <taxon>Eukaryota</taxon>
        <taxon>Fungi</taxon>
        <taxon>Fungi incertae sedis</taxon>
        <taxon>Mucoromycota</taxon>
        <taxon>Mucoromycotina</taxon>
        <taxon>Mucoromycetes</taxon>
        <taxon>Mucorales</taxon>
        <taxon>Mucorineae</taxon>
        <taxon>Mucoraceae</taxon>
        <taxon>Helicostylum</taxon>
    </lineage>
</organism>